<dbReference type="InterPro" id="IPR007110">
    <property type="entry name" value="Ig-like_dom"/>
</dbReference>
<gene>
    <name evidence="6" type="primary">LOC100687054</name>
</gene>
<keyword evidence="2" id="KW-0393">Immunoglobulin domain</keyword>
<feature type="region of interest" description="Disordered" evidence="3">
    <location>
        <begin position="38"/>
        <end position="61"/>
    </location>
</feature>
<dbReference type="Pfam" id="PF07654">
    <property type="entry name" value="C1-set"/>
    <property type="match status" value="1"/>
</dbReference>
<dbReference type="InterPro" id="IPR050160">
    <property type="entry name" value="MHC/Immunoglobulin"/>
</dbReference>
<dbReference type="PANTHER" id="PTHR19944">
    <property type="entry name" value="MHC CLASS II-RELATED"/>
    <property type="match status" value="1"/>
</dbReference>
<evidence type="ECO:0000313" key="7">
    <source>
        <dbReference type="Proteomes" id="UP000694429"/>
    </source>
</evidence>
<keyword evidence="1" id="KW-1015">Disulfide bond</keyword>
<evidence type="ECO:0000256" key="1">
    <source>
        <dbReference type="ARBA" id="ARBA00023157"/>
    </source>
</evidence>
<accession>A0A8C0RTM1</accession>
<dbReference type="InterPro" id="IPR013783">
    <property type="entry name" value="Ig-like_fold"/>
</dbReference>
<dbReference type="Ensembl" id="ENSCAFT00030047270.1">
    <property type="protein sequence ID" value="ENSCAFP00030041333.1"/>
    <property type="gene ID" value="ENSCAFG00030025582.1"/>
</dbReference>
<dbReference type="InterPro" id="IPR036179">
    <property type="entry name" value="Ig-like_dom_sf"/>
</dbReference>
<keyword evidence="4" id="KW-0732">Signal</keyword>
<name>A0A8C0RTM1_CANLF</name>
<evidence type="ECO:0000256" key="4">
    <source>
        <dbReference type="SAM" id="SignalP"/>
    </source>
</evidence>
<dbReference type="RefSeq" id="XP_038431764.1">
    <property type="nucleotide sequence ID" value="XM_038575836.1"/>
</dbReference>
<dbReference type="InterPro" id="IPR003597">
    <property type="entry name" value="Ig_C1-set"/>
</dbReference>
<dbReference type="CDD" id="cd07699">
    <property type="entry name" value="IgC1_L"/>
    <property type="match status" value="1"/>
</dbReference>
<organism evidence="6 7">
    <name type="scientific">Canis lupus familiaris</name>
    <name type="common">Dog</name>
    <name type="synonym">Canis familiaris</name>
    <dbReference type="NCBI Taxonomy" id="9615"/>
    <lineage>
        <taxon>Eukaryota</taxon>
        <taxon>Metazoa</taxon>
        <taxon>Chordata</taxon>
        <taxon>Craniata</taxon>
        <taxon>Vertebrata</taxon>
        <taxon>Euteleostomi</taxon>
        <taxon>Mammalia</taxon>
        <taxon>Eutheria</taxon>
        <taxon>Laurasiatheria</taxon>
        <taxon>Carnivora</taxon>
        <taxon>Caniformia</taxon>
        <taxon>Canidae</taxon>
        <taxon>Canis</taxon>
    </lineage>
</organism>
<dbReference type="PROSITE" id="PS00290">
    <property type="entry name" value="IG_MHC"/>
    <property type="match status" value="1"/>
</dbReference>
<evidence type="ECO:0000313" key="6">
    <source>
        <dbReference type="Ensembl" id="ENSCAFP00030041333.1"/>
    </source>
</evidence>
<dbReference type="OMA" id="WGRFPLQ"/>
<reference evidence="6" key="2">
    <citation type="submission" date="2025-08" db="UniProtKB">
        <authorList>
            <consortium name="Ensembl"/>
        </authorList>
    </citation>
    <scope>IDENTIFICATION</scope>
</reference>
<feature type="chain" id="PRO_5034025368" description="Ig-like domain-containing protein" evidence="4">
    <location>
        <begin position="38"/>
        <end position="212"/>
    </location>
</feature>
<dbReference type="SMART" id="SM00407">
    <property type="entry name" value="IGc1"/>
    <property type="match status" value="1"/>
</dbReference>
<proteinExistence type="predicted"/>
<dbReference type="AlphaFoldDB" id="A0A8C0RTM1"/>
<dbReference type="Proteomes" id="UP000694429">
    <property type="component" value="Chromosome 26"/>
</dbReference>
<protein>
    <recommendedName>
        <fullName evidence="5">Ig-like domain-containing protein</fullName>
    </recommendedName>
</protein>
<feature type="domain" description="Ig-like" evidence="5">
    <location>
        <begin position="113"/>
        <end position="207"/>
    </location>
</feature>
<evidence type="ECO:0000256" key="3">
    <source>
        <dbReference type="SAM" id="MobiDB-lite"/>
    </source>
</evidence>
<dbReference type="Gene3D" id="2.60.40.10">
    <property type="entry name" value="Immunoglobulins"/>
    <property type="match status" value="1"/>
</dbReference>
<dbReference type="PROSITE" id="PS50835">
    <property type="entry name" value="IG_LIKE"/>
    <property type="match status" value="1"/>
</dbReference>
<dbReference type="GeneID" id="100687054"/>
<dbReference type="SUPFAM" id="SSF48726">
    <property type="entry name" value="Immunoglobulin"/>
    <property type="match status" value="1"/>
</dbReference>
<evidence type="ECO:0000256" key="2">
    <source>
        <dbReference type="ARBA" id="ARBA00023319"/>
    </source>
</evidence>
<evidence type="ECO:0000259" key="5">
    <source>
        <dbReference type="PROSITE" id="PS50835"/>
    </source>
</evidence>
<dbReference type="SMR" id="A0A8C0RTM1"/>
<sequence length="212" mass="22230">MRPGTGQVGAQAPWGQSPGPKPGWPLLLLGLAVGAHGRLPPTTAAPPGSAPGPRAPGGSSSRSLWDRFLFWPGPHGAGPRCWPGGFWPETQSPWFVFSEGIELTVLGQPKASPSVTLFLPLSGELGADKATLVCLISDFYPSGVTVAWKADGSPVTQGVETTKPSRQSNNKYAASSYLSLTPDKWKSHSSFSCLVTHEGSTVEKKVAPAECL</sequence>
<reference evidence="6" key="1">
    <citation type="submission" date="2019-03" db="EMBL/GenBank/DDBJ databases">
        <authorList>
            <person name="Warren W.C."/>
            <person name="Johnson G.S."/>
        </authorList>
    </citation>
    <scope>NUCLEOTIDE SEQUENCE [LARGE SCALE GENOMIC DNA]</scope>
    <source>
        <strain evidence="6">Basenji</strain>
    </source>
</reference>
<dbReference type="KEGG" id="cfa:100687054"/>
<dbReference type="InterPro" id="IPR003006">
    <property type="entry name" value="Ig/MHC_CS"/>
</dbReference>
<dbReference type="PANTHER" id="PTHR19944:SF98">
    <property type="entry name" value="IG-LIKE DOMAIN-CONTAINING PROTEIN"/>
    <property type="match status" value="1"/>
</dbReference>
<dbReference type="RefSeq" id="XP_005636621.1">
    <property type="nucleotide sequence ID" value="XM_005636564.3"/>
</dbReference>
<dbReference type="FunFam" id="2.60.40.10:FF:000283">
    <property type="entry name" value="Immunoglobulin kappa constant"/>
    <property type="match status" value="1"/>
</dbReference>
<feature type="signal peptide" evidence="4">
    <location>
        <begin position="1"/>
        <end position="37"/>
    </location>
</feature>